<dbReference type="EMBL" id="JADMCD010000007">
    <property type="protein sequence ID" value="MBF8641956.1"/>
    <property type="molecule type" value="Genomic_DNA"/>
</dbReference>
<dbReference type="Proteomes" id="UP000626180">
    <property type="component" value="Unassembled WGS sequence"/>
</dbReference>
<organism evidence="2 3">
    <name type="scientific">Pseudomonas luteola</name>
    <dbReference type="NCBI Taxonomy" id="47886"/>
    <lineage>
        <taxon>Bacteria</taxon>
        <taxon>Pseudomonadati</taxon>
        <taxon>Pseudomonadota</taxon>
        <taxon>Gammaproteobacteria</taxon>
        <taxon>Pseudomonadales</taxon>
        <taxon>Pseudomonadaceae</taxon>
        <taxon>Pseudomonas</taxon>
    </lineage>
</organism>
<dbReference type="AlphaFoldDB" id="A0A2X2CWW1"/>
<sequence>MRKSGYLLGVIASLHAGLSQAVDGYKDLHFGDSKQTVLESKICTLTPRTAPIEGLEYYSCPDLKLGKDSLEAGLFFIDNRFLRLSIVTPVEKSFLIAQGLTEKYGPPSSQSPSDHFIKLESQPNSHAFMAFDNNTVFYRFSTNADMKRQALLIYTSPDYEKILVKQQLKGINPDL</sequence>
<evidence type="ECO:0000313" key="2">
    <source>
        <dbReference type="EMBL" id="SPZ11534.1"/>
    </source>
</evidence>
<proteinExistence type="predicted"/>
<dbReference type="Proteomes" id="UP000250443">
    <property type="component" value="Unassembled WGS sequence"/>
</dbReference>
<evidence type="ECO:0000313" key="1">
    <source>
        <dbReference type="EMBL" id="MBF8641956.1"/>
    </source>
</evidence>
<evidence type="ECO:0000313" key="3">
    <source>
        <dbReference type="Proteomes" id="UP000250443"/>
    </source>
</evidence>
<dbReference type="GeneID" id="300265869"/>
<gene>
    <name evidence="1" type="ORF">IRZ65_14820</name>
    <name evidence="2" type="ORF">NCTC11842_03779</name>
</gene>
<protein>
    <submittedName>
        <fullName evidence="2">Uncharacterized protein</fullName>
    </submittedName>
</protein>
<reference evidence="1 4" key="2">
    <citation type="submission" date="2020-10" db="EMBL/GenBank/DDBJ databases">
        <title>Genome sequences of Pseudomonas isolates.</title>
        <authorList>
            <person name="Wessels L."/>
            <person name="Reich F."/>
            <person name="Hammerl J."/>
        </authorList>
    </citation>
    <scope>NUCLEOTIDE SEQUENCE [LARGE SCALE GENOMIC DNA]</scope>
    <source>
        <strain evidence="1 4">20-MO00624-0</strain>
    </source>
</reference>
<name>A0A2X2CWW1_PSELU</name>
<dbReference type="EMBL" id="UAUF01000014">
    <property type="protein sequence ID" value="SPZ11534.1"/>
    <property type="molecule type" value="Genomic_DNA"/>
</dbReference>
<dbReference type="RefSeq" id="WP_010795539.1">
    <property type="nucleotide sequence ID" value="NZ_CP053063.1"/>
</dbReference>
<keyword evidence="4" id="KW-1185">Reference proteome</keyword>
<accession>A0A2X2CWW1</accession>
<evidence type="ECO:0000313" key="4">
    <source>
        <dbReference type="Proteomes" id="UP000626180"/>
    </source>
</evidence>
<reference evidence="2 3" key="1">
    <citation type="submission" date="2018-06" db="EMBL/GenBank/DDBJ databases">
        <authorList>
            <consortium name="Pathogen Informatics"/>
            <person name="Doyle S."/>
        </authorList>
    </citation>
    <scope>NUCLEOTIDE SEQUENCE [LARGE SCALE GENOMIC DNA]</scope>
    <source>
        <strain evidence="2 3">NCTC11842</strain>
    </source>
</reference>